<gene>
    <name evidence="2" type="ORF">FCL38_12835</name>
    <name evidence="1" type="ORF">FHS02_005305</name>
</gene>
<evidence type="ECO:0000313" key="3">
    <source>
        <dbReference type="Proteomes" id="UP000298763"/>
    </source>
</evidence>
<keyword evidence="3" id="KW-1185">Reference proteome</keyword>
<evidence type="ECO:0000313" key="1">
    <source>
        <dbReference type="EMBL" id="MBB3224441.1"/>
    </source>
</evidence>
<dbReference type="EMBL" id="CP040017">
    <property type="protein sequence ID" value="QCP11202.1"/>
    <property type="molecule type" value="Genomic_DNA"/>
</dbReference>
<name>A0A4P8HRG6_9BURK</name>
<reference evidence="2 3" key="1">
    <citation type="submission" date="2019-05" db="EMBL/GenBank/DDBJ databases">
        <title>Draft Genome Sequences of Six Type Strains of the Genus Massilia.</title>
        <authorList>
            <person name="Miess H."/>
            <person name="Frediansyhah A."/>
            <person name="Gross H."/>
        </authorList>
    </citation>
    <scope>NUCLEOTIDE SEQUENCE [LARGE SCALE GENOMIC DNA]</scope>
    <source>
        <strain evidence="2 3">DSMZ 26121</strain>
    </source>
</reference>
<proteinExistence type="predicted"/>
<accession>A0A4P8HRG6</accession>
<evidence type="ECO:0000313" key="4">
    <source>
        <dbReference type="Proteomes" id="UP000584325"/>
    </source>
</evidence>
<organism evidence="1 4">
    <name type="scientific">Pseudoduganella umbonata</name>
    <dbReference type="NCBI Taxonomy" id="864828"/>
    <lineage>
        <taxon>Bacteria</taxon>
        <taxon>Pseudomonadati</taxon>
        <taxon>Pseudomonadota</taxon>
        <taxon>Betaproteobacteria</taxon>
        <taxon>Burkholderiales</taxon>
        <taxon>Oxalobacteraceae</taxon>
        <taxon>Telluria group</taxon>
        <taxon>Pseudoduganella</taxon>
    </lineage>
</organism>
<reference evidence="1 4" key="2">
    <citation type="submission" date="2020-08" db="EMBL/GenBank/DDBJ databases">
        <title>Genomic Encyclopedia of Type Strains, Phase III (KMG-III): the genomes of soil and plant-associated and newly described type strains.</title>
        <authorList>
            <person name="Whitman W."/>
        </authorList>
    </citation>
    <scope>NUCLEOTIDE SEQUENCE [LARGE SCALE GENOMIC DNA]</scope>
    <source>
        <strain evidence="1 4">CECT 7753</strain>
    </source>
</reference>
<evidence type="ECO:0008006" key="5">
    <source>
        <dbReference type="Google" id="ProtNLM"/>
    </source>
</evidence>
<dbReference type="OrthoDB" id="8758704at2"/>
<protein>
    <recommendedName>
        <fullName evidence="5">DRBM domain-containing protein</fullName>
    </recommendedName>
</protein>
<sequence>MEFEYRGYTIRTEEYEDTAAVHDHQWHCTIIIKGHVDTWKDRFTAEQRFATRADAEAGAARIAREYLDKKLAGSGQGNAQV</sequence>
<dbReference type="Proteomes" id="UP000298763">
    <property type="component" value="Chromosome"/>
</dbReference>
<evidence type="ECO:0000313" key="2">
    <source>
        <dbReference type="EMBL" id="QCP11202.1"/>
    </source>
</evidence>
<dbReference type="EMBL" id="JACHXS010000012">
    <property type="protein sequence ID" value="MBB3224441.1"/>
    <property type="molecule type" value="Genomic_DNA"/>
</dbReference>
<dbReference type="Proteomes" id="UP000584325">
    <property type="component" value="Unassembled WGS sequence"/>
</dbReference>
<dbReference type="RefSeq" id="WP_137314065.1">
    <property type="nucleotide sequence ID" value="NZ_CP040017.1"/>
</dbReference>
<dbReference type="AlphaFoldDB" id="A0A4P8HRG6"/>